<keyword evidence="2" id="KW-1185">Reference proteome</keyword>
<accession>A0ABQ9UF20</accession>
<sequence>MVPRIMENVVLQVTSNLVLQQNQPHIARLQEVGDSGSGLGVLAQGLVTGSSDEAEVFCGMQLVGLHGGYVACVDDRKYVIHKEDMKTTLEDRAEGRKNRQPECLSYCSNTLWAACFRTLYKQALDSQRPWGSGNAVQAV</sequence>
<evidence type="ECO:0000313" key="1">
    <source>
        <dbReference type="EMBL" id="KAK2095496.1"/>
    </source>
</evidence>
<organism evidence="1 2">
    <name type="scientific">Saguinus oedipus</name>
    <name type="common">Cotton-top tamarin</name>
    <name type="synonym">Oedipomidas oedipus</name>
    <dbReference type="NCBI Taxonomy" id="9490"/>
    <lineage>
        <taxon>Eukaryota</taxon>
        <taxon>Metazoa</taxon>
        <taxon>Chordata</taxon>
        <taxon>Craniata</taxon>
        <taxon>Vertebrata</taxon>
        <taxon>Euteleostomi</taxon>
        <taxon>Mammalia</taxon>
        <taxon>Eutheria</taxon>
        <taxon>Euarchontoglires</taxon>
        <taxon>Primates</taxon>
        <taxon>Haplorrhini</taxon>
        <taxon>Platyrrhini</taxon>
        <taxon>Cebidae</taxon>
        <taxon>Callitrichinae</taxon>
        <taxon>Saguinus</taxon>
    </lineage>
</organism>
<evidence type="ECO:0000313" key="2">
    <source>
        <dbReference type="Proteomes" id="UP001266305"/>
    </source>
</evidence>
<gene>
    <name evidence="1" type="ORF">P7K49_026912</name>
</gene>
<dbReference type="EMBL" id="JASSZA010000013">
    <property type="protein sequence ID" value="KAK2095496.1"/>
    <property type="molecule type" value="Genomic_DNA"/>
</dbReference>
<comment type="caution">
    <text evidence="1">The sequence shown here is derived from an EMBL/GenBank/DDBJ whole genome shotgun (WGS) entry which is preliminary data.</text>
</comment>
<name>A0ABQ9UF20_SAGOE</name>
<reference evidence="1 2" key="1">
    <citation type="submission" date="2023-05" db="EMBL/GenBank/DDBJ databases">
        <title>B98-5 Cell Line De Novo Hybrid Assembly: An Optical Mapping Approach.</title>
        <authorList>
            <person name="Kananen K."/>
            <person name="Auerbach J.A."/>
            <person name="Kautto E."/>
            <person name="Blachly J.S."/>
        </authorList>
    </citation>
    <scope>NUCLEOTIDE SEQUENCE [LARGE SCALE GENOMIC DNA]</scope>
    <source>
        <strain evidence="1">B95-8</strain>
        <tissue evidence="1">Cell line</tissue>
    </source>
</reference>
<dbReference type="Proteomes" id="UP001266305">
    <property type="component" value="Unassembled WGS sequence"/>
</dbReference>
<protein>
    <submittedName>
        <fullName evidence="1">Uncharacterized protein</fullName>
    </submittedName>
</protein>
<proteinExistence type="predicted"/>